<feature type="compositionally biased region" description="Low complexity" evidence="1">
    <location>
        <begin position="413"/>
        <end position="430"/>
    </location>
</feature>
<evidence type="ECO:0000313" key="3">
    <source>
        <dbReference type="Proteomes" id="UP000629468"/>
    </source>
</evidence>
<name>A0A8H7EZK3_AGABI</name>
<protein>
    <submittedName>
        <fullName evidence="2">Uncharacterized protein</fullName>
    </submittedName>
</protein>
<feature type="compositionally biased region" description="Pro residues" evidence="1">
    <location>
        <begin position="49"/>
        <end position="65"/>
    </location>
</feature>
<accession>A0A8H7EZK3</accession>
<sequence>MASPSSSQFPHRLSTRRGSASACDPFNANANFNHHPDRTSSSTLTIVRLPPPQSSPTPPYEPPASPSFGQRRHRRPGSGTTSTPQTPQTPAEPSPQPQPSRLSFAFSSFSGAGTSPGSPSARDSQDRIPSPSSSPRIRSLSPRQSTSGQFSSKPRLSPEQLVDLARLSINPRAVVAAPVPSAIAPNSPPCSPIRSQAQPSPATFTPLPVDIYLPFIDRPSEVTSLISSPPDAKLFALLAQTIGAKQDAGTLAPLEQPSDLPTDPAEWSYHHLAFHLTKLDRDVAPDTIWAYAVRKCVISRSESIWERVKGALGIPPELDIDWDFNHRNDGNSDSDSIRTEDISDDEGRAARGHWSDWDATMDSPIFDKRVNRLSGDSVFSPTPPEVEPENQIIIEQITSTPPSFSTVPPPLSLPSSLSPNIPSDGLGDIAEGAEDEEEEGGAQSMNKASLVGLSSTQSDLTTVSQVLGLKISTAPIPMRRDTPPVMSPASPPIISAKATTIPGTNRGPSYMGSLPHSRSNSFSCIGPFRRAELKDSMAASLSNSRMIHPSGGSDAGDTASTLSELHLGDWVSESRAAGVPLFPSNFARLTGSPTLNRSNSKSSLRSRAHSHGASSLSGSILETQNRGTAPSSGPGTGGDKGIII</sequence>
<comment type="caution">
    <text evidence="2">The sequence shown here is derived from an EMBL/GenBank/DDBJ whole genome shotgun (WGS) entry which is preliminary data.</text>
</comment>
<feature type="region of interest" description="Disordered" evidence="1">
    <location>
        <begin position="587"/>
        <end position="644"/>
    </location>
</feature>
<dbReference type="Proteomes" id="UP000629468">
    <property type="component" value="Unassembled WGS sequence"/>
</dbReference>
<feature type="region of interest" description="Disordered" evidence="1">
    <location>
        <begin position="400"/>
        <end position="445"/>
    </location>
</feature>
<gene>
    <name evidence="2" type="ORF">Agabi119p4_6336</name>
</gene>
<feature type="compositionally biased region" description="Acidic residues" evidence="1">
    <location>
        <begin position="431"/>
        <end position="440"/>
    </location>
</feature>
<feature type="compositionally biased region" description="Low complexity" evidence="1">
    <location>
        <begin position="77"/>
        <end position="89"/>
    </location>
</feature>
<feature type="region of interest" description="Disordered" evidence="1">
    <location>
        <begin position="325"/>
        <end position="349"/>
    </location>
</feature>
<reference evidence="2 3" key="1">
    <citation type="journal article" name="Sci. Rep.">
        <title>Telomere-to-telomere assembled and centromere annotated genomes of the two main subspecies of the button mushroom Agaricus bisporus reveal especially polymorphic chromosome ends.</title>
        <authorList>
            <person name="Sonnenberg A.S.M."/>
            <person name="Sedaghat-Telgerd N."/>
            <person name="Lavrijssen B."/>
            <person name="Ohm R.A."/>
            <person name="Hendrickx P.M."/>
            <person name="Scholtmeijer K."/>
            <person name="Baars J.J.P."/>
            <person name="van Peer A."/>
        </authorList>
    </citation>
    <scope>NUCLEOTIDE SEQUENCE [LARGE SCALE GENOMIC DNA]</scope>
    <source>
        <strain evidence="2 3">H119_p4</strain>
    </source>
</reference>
<feature type="compositionally biased region" description="Gly residues" evidence="1">
    <location>
        <begin position="634"/>
        <end position="644"/>
    </location>
</feature>
<evidence type="ECO:0000313" key="2">
    <source>
        <dbReference type="EMBL" id="KAF7770362.1"/>
    </source>
</evidence>
<organism evidence="2 3">
    <name type="scientific">Agaricus bisporus var. burnettii</name>
    <dbReference type="NCBI Taxonomy" id="192524"/>
    <lineage>
        <taxon>Eukaryota</taxon>
        <taxon>Fungi</taxon>
        <taxon>Dikarya</taxon>
        <taxon>Basidiomycota</taxon>
        <taxon>Agaricomycotina</taxon>
        <taxon>Agaricomycetes</taxon>
        <taxon>Agaricomycetidae</taxon>
        <taxon>Agaricales</taxon>
        <taxon>Agaricineae</taxon>
        <taxon>Agaricaceae</taxon>
        <taxon>Agaricus</taxon>
    </lineage>
</organism>
<feature type="compositionally biased region" description="Low complexity" evidence="1">
    <location>
        <begin position="99"/>
        <end position="145"/>
    </location>
</feature>
<feature type="region of interest" description="Disordered" evidence="1">
    <location>
        <begin position="1"/>
        <end position="157"/>
    </location>
</feature>
<proteinExistence type="predicted"/>
<dbReference type="EMBL" id="JABXXO010000009">
    <property type="protein sequence ID" value="KAF7770362.1"/>
    <property type="molecule type" value="Genomic_DNA"/>
</dbReference>
<dbReference type="AlphaFoldDB" id="A0A8H7EZK3"/>
<evidence type="ECO:0000256" key="1">
    <source>
        <dbReference type="SAM" id="MobiDB-lite"/>
    </source>
</evidence>